<protein>
    <recommendedName>
        <fullName evidence="8">Formate--tetrahydrofolate ligase</fullName>
        <ecNumber evidence="8">6.3.4.3</ecNumber>
    </recommendedName>
    <alternativeName>
        <fullName evidence="8">Formyltetrahydrofolate synthetase</fullName>
        <shortName evidence="8">FHS</shortName>
        <shortName evidence="8">FTHFS</shortName>
    </alternativeName>
</protein>
<organism evidence="9">
    <name type="scientific">Fervidobacterium thailandense</name>
    <dbReference type="NCBI Taxonomy" id="1008305"/>
    <lineage>
        <taxon>Bacteria</taxon>
        <taxon>Thermotogati</taxon>
        <taxon>Thermotogota</taxon>
        <taxon>Thermotogae</taxon>
        <taxon>Thermotogales</taxon>
        <taxon>Fervidobacteriaceae</taxon>
        <taxon>Fervidobacterium</taxon>
    </lineage>
</organism>
<keyword evidence="3 8" id="KW-0436">Ligase</keyword>
<evidence type="ECO:0000256" key="3">
    <source>
        <dbReference type="ARBA" id="ARBA00022598"/>
    </source>
</evidence>
<sequence length="553" mass="59280">MLSDIEIAKSAKLMDIRNIAAELGLQEDDVKLYGKYIAKVDHRLLKKLSERPNGKLILVTAITPTPAGEGKTTTSIGLSMALNKIGKRSIVTLREPSLGPVFGVKGGAAGGGYSQVLPMEDINLHFTGDIHAVTAAHNLIAAMIDAHINHGNELGIDLRKIFWKRAIDMNDRALRQIVIGLGGSANGYPREDGFIITAASELMAVLCLASDLGDLKRRIGEIVLAQTAEKGLVRVRDLGVEGAAAALLKDAINPNLVQTIENTPAFIHGGPFANIAHGTNSLIATKLALKLSDYVVTEAGFAADLGAQKFLDFVAPTGGLFVDLAVVVASIRALKYHGGVSKDELEKENVEAVEKGMENLKVHVENLQKYGLPVVVALNRFTTDTEAEIDVVIKNSPVTCVVNEAYTKGSEGAMELAKVVVDTIQQHPSRYKPLVDLNLSVEEKIELIAKEIYRAGKVIYTDTAKSKLSMLRKHGFGNYPVIVAKTQNSISDDPKKINAPKGYEFTVRDFLISAGAGFVVALAGEIMLLPGLPKVPAAVNIDIDENGEISGLF</sequence>
<dbReference type="GO" id="GO:0035999">
    <property type="term" value="P:tetrahydrofolate interconversion"/>
    <property type="evidence" value="ECO:0007669"/>
    <property type="project" value="UniProtKB-UniRule"/>
</dbReference>
<dbReference type="Gene3D" id="3.40.50.300">
    <property type="entry name" value="P-loop containing nucleotide triphosphate hydrolases"/>
    <property type="match status" value="1"/>
</dbReference>
<accession>A0A7C4VU75</accession>
<dbReference type="PROSITE" id="PS00722">
    <property type="entry name" value="FTHFS_2"/>
    <property type="match status" value="1"/>
</dbReference>
<dbReference type="Pfam" id="PF01268">
    <property type="entry name" value="FTHFS"/>
    <property type="match status" value="1"/>
</dbReference>
<evidence type="ECO:0000256" key="8">
    <source>
        <dbReference type="HAMAP-Rule" id="MF_01543"/>
    </source>
</evidence>
<dbReference type="HAMAP" id="MF_01543">
    <property type="entry name" value="FTHFS"/>
    <property type="match status" value="1"/>
</dbReference>
<reference evidence="9" key="1">
    <citation type="journal article" date="2020" name="mSystems">
        <title>Genome- and Community-Level Interaction Insights into Carbon Utilization and Element Cycling Functions of Hydrothermarchaeota in Hydrothermal Sediment.</title>
        <authorList>
            <person name="Zhou Z."/>
            <person name="Liu Y."/>
            <person name="Xu W."/>
            <person name="Pan J."/>
            <person name="Luo Z.H."/>
            <person name="Li M."/>
        </authorList>
    </citation>
    <scope>NUCLEOTIDE SEQUENCE [LARGE SCALE GENOMIC DNA]</scope>
    <source>
        <strain evidence="9">SpSt-609</strain>
    </source>
</reference>
<evidence type="ECO:0000256" key="4">
    <source>
        <dbReference type="ARBA" id="ARBA00022741"/>
    </source>
</evidence>
<dbReference type="FunFam" id="3.30.1510.10:FF:000001">
    <property type="entry name" value="Formate--tetrahydrofolate ligase"/>
    <property type="match status" value="1"/>
</dbReference>
<dbReference type="PROSITE" id="PS00721">
    <property type="entry name" value="FTHFS_1"/>
    <property type="match status" value="1"/>
</dbReference>
<evidence type="ECO:0000256" key="5">
    <source>
        <dbReference type="ARBA" id="ARBA00022840"/>
    </source>
</evidence>
<dbReference type="EMBL" id="DSZY01000014">
    <property type="protein sequence ID" value="HGU40246.1"/>
    <property type="molecule type" value="Genomic_DNA"/>
</dbReference>
<evidence type="ECO:0000256" key="6">
    <source>
        <dbReference type="ARBA" id="ARBA00049033"/>
    </source>
</evidence>
<keyword evidence="2 8" id="KW-0554">One-carbon metabolism</keyword>
<dbReference type="InterPro" id="IPR020628">
    <property type="entry name" value="Formate_THF_ligase_CS"/>
</dbReference>
<keyword evidence="4 8" id="KW-0547">Nucleotide-binding</keyword>
<dbReference type="NCBIfam" id="NF010030">
    <property type="entry name" value="PRK13505.1"/>
    <property type="match status" value="1"/>
</dbReference>
<comment type="pathway">
    <text evidence="1 8">One-carbon metabolism; tetrahydrofolate interconversion.</text>
</comment>
<gene>
    <name evidence="8" type="primary">fhs</name>
    <name evidence="9" type="ORF">ENT77_03500</name>
</gene>
<comment type="similarity">
    <text evidence="7 8">Belongs to the formate--tetrahydrofolate ligase family.</text>
</comment>
<evidence type="ECO:0000313" key="9">
    <source>
        <dbReference type="EMBL" id="HGU40246.1"/>
    </source>
</evidence>
<name>A0A7C4VU75_9BACT</name>
<comment type="catalytic activity">
    <reaction evidence="6 8">
        <text>(6S)-5,6,7,8-tetrahydrofolate + formate + ATP = (6R)-10-formyltetrahydrofolate + ADP + phosphate</text>
        <dbReference type="Rhea" id="RHEA:20221"/>
        <dbReference type="ChEBI" id="CHEBI:15740"/>
        <dbReference type="ChEBI" id="CHEBI:30616"/>
        <dbReference type="ChEBI" id="CHEBI:43474"/>
        <dbReference type="ChEBI" id="CHEBI:57453"/>
        <dbReference type="ChEBI" id="CHEBI:195366"/>
        <dbReference type="ChEBI" id="CHEBI:456216"/>
        <dbReference type="EC" id="6.3.4.3"/>
    </reaction>
</comment>
<dbReference type="AlphaFoldDB" id="A0A7C4VU75"/>
<evidence type="ECO:0000256" key="1">
    <source>
        <dbReference type="ARBA" id="ARBA00004777"/>
    </source>
</evidence>
<proteinExistence type="inferred from homology"/>
<dbReference type="CDD" id="cd00477">
    <property type="entry name" value="FTHFS"/>
    <property type="match status" value="1"/>
</dbReference>
<dbReference type="EC" id="6.3.4.3" evidence="8"/>
<dbReference type="GO" id="GO:0004329">
    <property type="term" value="F:formate-tetrahydrofolate ligase activity"/>
    <property type="evidence" value="ECO:0007669"/>
    <property type="project" value="UniProtKB-UniRule"/>
</dbReference>
<feature type="binding site" evidence="8">
    <location>
        <begin position="65"/>
        <end position="72"/>
    </location>
    <ligand>
        <name>ATP</name>
        <dbReference type="ChEBI" id="CHEBI:30616"/>
    </ligand>
</feature>
<dbReference type="SUPFAM" id="SSF52540">
    <property type="entry name" value="P-loop containing nucleoside triphosphate hydrolases"/>
    <property type="match status" value="1"/>
</dbReference>
<dbReference type="Gene3D" id="3.30.1510.10">
    <property type="entry name" value="Domain 2, N(10)-formyltetrahydrofolate synthetase"/>
    <property type="match status" value="1"/>
</dbReference>
<keyword evidence="5 8" id="KW-0067">ATP-binding</keyword>
<comment type="caution">
    <text evidence="9">The sequence shown here is derived from an EMBL/GenBank/DDBJ whole genome shotgun (WGS) entry which is preliminary data.</text>
</comment>
<dbReference type="GO" id="GO:0005524">
    <property type="term" value="F:ATP binding"/>
    <property type="evidence" value="ECO:0007669"/>
    <property type="project" value="UniProtKB-UniRule"/>
</dbReference>
<dbReference type="UniPathway" id="UPA00193"/>
<dbReference type="InterPro" id="IPR027417">
    <property type="entry name" value="P-loop_NTPase"/>
</dbReference>
<evidence type="ECO:0000256" key="2">
    <source>
        <dbReference type="ARBA" id="ARBA00022563"/>
    </source>
</evidence>
<dbReference type="InterPro" id="IPR000559">
    <property type="entry name" value="Formate_THF_ligase"/>
</dbReference>
<evidence type="ECO:0000256" key="7">
    <source>
        <dbReference type="ARBA" id="ARBA00061363"/>
    </source>
</evidence>
<dbReference type="Gene3D" id="3.10.410.10">
    <property type="entry name" value="Formyltetrahydrofolate synthetase, domain 3"/>
    <property type="match status" value="1"/>
</dbReference>